<dbReference type="Gene3D" id="3.40.350.10">
    <property type="entry name" value="Creatinase/prolidase N-terminal domain"/>
    <property type="match status" value="2"/>
</dbReference>
<dbReference type="GO" id="GO:0046872">
    <property type="term" value="F:metal ion binding"/>
    <property type="evidence" value="ECO:0007669"/>
    <property type="project" value="UniProtKB-KW"/>
</dbReference>
<reference evidence="5" key="1">
    <citation type="submission" date="2023-10" db="EMBL/GenBank/DDBJ databases">
        <title>Genome assemblies of two species of porcelain crab, Petrolisthes cinctipes and Petrolisthes manimaculis (Anomura: Porcellanidae).</title>
        <authorList>
            <person name="Angst P."/>
        </authorList>
    </citation>
    <scope>NUCLEOTIDE SEQUENCE</scope>
    <source>
        <strain evidence="5">PB745_01</strain>
        <tissue evidence="5">Gill</tissue>
    </source>
</reference>
<sequence length="429" mass="48403">MITVSYFNLYQAVKGLPETPSEGKWLNKTLEISSIVGADPHLIEEEVWKELTRELQTEGHSLVPITHNLIDVLWAGGRPQRPANLVLPLEIKYTGCSTQEKLIRLRENLQEENVFMIVLTALDEVAYLYNLRGSDIEYNPVFFSYGVVTMTEAVVFVNNTQLTTQTNEALNEANINVKPYQDLERYITQQLDINTGKVWISNHSSHAVTQLVPRERRLTKLSPVALMKAVKNEVEIKGMEACHIRDATALCRYFAWLEKEASKGTQTEISAAEQLHKYRQELDEFVGLSFSTISSEIYLCDSGAQYRDGTTDVTRTVHFGTPTDFERECFTRVLKGLINVATCVFPSKIKGNCLDSLARVCLWEVGLDYGHGTGHGIGMYLNVHEGPMGVSWRSYPDDPGLQLGMFLSDEPGYYEDGKFGIRIEISLGW</sequence>
<evidence type="ECO:0000259" key="4">
    <source>
        <dbReference type="Pfam" id="PF00557"/>
    </source>
</evidence>
<keyword evidence="1 3" id="KW-0479">Metal-binding</keyword>
<dbReference type="Proteomes" id="UP001286313">
    <property type="component" value="Unassembled WGS sequence"/>
</dbReference>
<gene>
    <name evidence="5" type="ORF">Pcinc_036921</name>
</gene>
<dbReference type="CDD" id="cd01085">
    <property type="entry name" value="APP"/>
    <property type="match status" value="1"/>
</dbReference>
<dbReference type="AlphaFoldDB" id="A0AAE1BTG6"/>
<dbReference type="Pfam" id="PF00557">
    <property type="entry name" value="Peptidase_M24"/>
    <property type="match status" value="1"/>
</dbReference>
<dbReference type="PANTHER" id="PTHR43763">
    <property type="entry name" value="XAA-PRO AMINOPEPTIDASE 1"/>
    <property type="match status" value="1"/>
</dbReference>
<keyword evidence="6" id="KW-1185">Reference proteome</keyword>
<dbReference type="PROSITE" id="PS00491">
    <property type="entry name" value="PROLINE_PEPTIDASE"/>
    <property type="match status" value="1"/>
</dbReference>
<comment type="similarity">
    <text evidence="3">Belongs to the peptidase M24B family.</text>
</comment>
<name>A0AAE1BTG6_PETCI</name>
<dbReference type="PANTHER" id="PTHR43763:SF20">
    <property type="entry name" value="XAA-PRO AMINOPEPTIDASE APEPP"/>
    <property type="match status" value="1"/>
</dbReference>
<dbReference type="InterPro" id="IPR050422">
    <property type="entry name" value="X-Pro_aminopeptidase_P"/>
</dbReference>
<dbReference type="InterPro" id="IPR000994">
    <property type="entry name" value="Pept_M24"/>
</dbReference>
<accession>A0AAE1BTG6</accession>
<dbReference type="GO" id="GO:0070006">
    <property type="term" value="F:metalloaminopeptidase activity"/>
    <property type="evidence" value="ECO:0007669"/>
    <property type="project" value="InterPro"/>
</dbReference>
<evidence type="ECO:0000313" key="6">
    <source>
        <dbReference type="Proteomes" id="UP001286313"/>
    </source>
</evidence>
<evidence type="ECO:0000256" key="3">
    <source>
        <dbReference type="RuleBase" id="RU000590"/>
    </source>
</evidence>
<dbReference type="EMBL" id="JAWQEG010005788">
    <property type="protein sequence ID" value="KAK3856777.1"/>
    <property type="molecule type" value="Genomic_DNA"/>
</dbReference>
<dbReference type="InterPro" id="IPR029149">
    <property type="entry name" value="Creatin/AminoP/Spt16_N"/>
</dbReference>
<dbReference type="SUPFAM" id="SSF55920">
    <property type="entry name" value="Creatinase/aminopeptidase"/>
    <property type="match status" value="1"/>
</dbReference>
<keyword evidence="2" id="KW-0378">Hydrolase</keyword>
<proteinExistence type="inferred from homology"/>
<dbReference type="InterPro" id="IPR036005">
    <property type="entry name" value="Creatinase/aminopeptidase-like"/>
</dbReference>
<feature type="domain" description="Peptidase M24" evidence="4">
    <location>
        <begin position="296"/>
        <end position="424"/>
    </location>
</feature>
<dbReference type="InterPro" id="IPR033740">
    <property type="entry name" value="Pept_M24B"/>
</dbReference>
<dbReference type="Gene3D" id="3.90.230.10">
    <property type="entry name" value="Creatinase/methionine aminopeptidase superfamily"/>
    <property type="match status" value="1"/>
</dbReference>
<evidence type="ECO:0000256" key="1">
    <source>
        <dbReference type="ARBA" id="ARBA00022723"/>
    </source>
</evidence>
<protein>
    <recommendedName>
        <fullName evidence="4">Peptidase M24 domain-containing protein</fullName>
    </recommendedName>
</protein>
<organism evidence="5 6">
    <name type="scientific">Petrolisthes cinctipes</name>
    <name type="common">Flat porcelain crab</name>
    <dbReference type="NCBI Taxonomy" id="88211"/>
    <lineage>
        <taxon>Eukaryota</taxon>
        <taxon>Metazoa</taxon>
        <taxon>Ecdysozoa</taxon>
        <taxon>Arthropoda</taxon>
        <taxon>Crustacea</taxon>
        <taxon>Multicrustacea</taxon>
        <taxon>Malacostraca</taxon>
        <taxon>Eumalacostraca</taxon>
        <taxon>Eucarida</taxon>
        <taxon>Decapoda</taxon>
        <taxon>Pleocyemata</taxon>
        <taxon>Anomura</taxon>
        <taxon>Galatheoidea</taxon>
        <taxon>Porcellanidae</taxon>
        <taxon>Petrolisthes</taxon>
    </lineage>
</organism>
<dbReference type="InterPro" id="IPR001131">
    <property type="entry name" value="Peptidase_M24B_aminopep-P_CS"/>
</dbReference>
<dbReference type="Pfam" id="PF16189">
    <property type="entry name" value="Creatinase_N_2"/>
    <property type="match status" value="1"/>
</dbReference>
<evidence type="ECO:0000256" key="2">
    <source>
        <dbReference type="ARBA" id="ARBA00022801"/>
    </source>
</evidence>
<evidence type="ECO:0000313" key="5">
    <source>
        <dbReference type="EMBL" id="KAK3856777.1"/>
    </source>
</evidence>
<comment type="caution">
    <text evidence="5">The sequence shown here is derived from an EMBL/GenBank/DDBJ whole genome shotgun (WGS) entry which is preliminary data.</text>
</comment>